<dbReference type="EMBL" id="ML735218">
    <property type="protein sequence ID" value="KAE8395527.1"/>
    <property type="molecule type" value="Genomic_DNA"/>
</dbReference>
<evidence type="ECO:0000256" key="1">
    <source>
        <dbReference type="ARBA" id="ARBA00022630"/>
    </source>
</evidence>
<keyword evidence="2" id="KW-0288">FMN</keyword>
<dbReference type="AlphaFoldDB" id="A0A5N7CP58"/>
<keyword evidence="3" id="KW-0157">Chromophore</keyword>
<dbReference type="PANTHER" id="PTHR47429:SF9">
    <property type="entry name" value="PAS DOMAIN-CONTAINING PROTEIN"/>
    <property type="match status" value="1"/>
</dbReference>
<dbReference type="Proteomes" id="UP000326877">
    <property type="component" value="Unassembled WGS sequence"/>
</dbReference>
<evidence type="ECO:0000256" key="2">
    <source>
        <dbReference type="ARBA" id="ARBA00022643"/>
    </source>
</evidence>
<dbReference type="PANTHER" id="PTHR47429">
    <property type="entry name" value="PROTEIN TWIN LOV 1"/>
    <property type="match status" value="1"/>
</dbReference>
<dbReference type="Gene3D" id="3.30.450.20">
    <property type="entry name" value="PAS domain"/>
    <property type="match status" value="1"/>
</dbReference>
<sequence length="456" mass="52374">MDRYTCFDTASLLSYPFRVALGDYLPTKKSPYDGLEQFHPVQEAGYSYGLIAPFDDSCEAPLHSLERLAEIMFFPKHMLSILNSPYYLVRFREFLLEECPHSLQMLTYYSNTQQVGESFNLALQRRVQEAPQVLTAEELPVFITSRFQKTSDRLAKVFCLTDPSQKTIRLSLRQKVRSPVWWLFSAESVLTKHQIEFHRTTQYGTDYVLGRNCRFFQGPKTNPNRLRRIKDALEAGKHHSELFLNYHHDSSPFTNILRCAPLCDSQGTVRTEAGYPPEKDGVTKEVVYSHEFRELSELFSPRELEVTHEVGGNLFSPVPSVKDQNWQGRSRACSTADTIETDALRERDIKTTLFRGFPSLRIWFTSPSLQIPGILQPSFLSRIGSDASVWDELLDALMAGHNVTAQIKWVTRFNLQGRDRWSTATIIACRSRTISLDGRSVVGWQMEHQQQLKGEI</sequence>
<protein>
    <recommendedName>
        <fullName evidence="4">PAS domain-containing protein</fullName>
    </recommendedName>
</protein>
<evidence type="ECO:0000259" key="4">
    <source>
        <dbReference type="Pfam" id="PF13426"/>
    </source>
</evidence>
<dbReference type="InterPro" id="IPR035965">
    <property type="entry name" value="PAS-like_dom_sf"/>
</dbReference>
<accession>A0A5N7CP58</accession>
<dbReference type="OrthoDB" id="447251at2759"/>
<dbReference type="Pfam" id="PF13426">
    <property type="entry name" value="PAS_9"/>
    <property type="match status" value="1"/>
</dbReference>
<evidence type="ECO:0000256" key="3">
    <source>
        <dbReference type="ARBA" id="ARBA00022991"/>
    </source>
</evidence>
<organism evidence="5">
    <name type="scientific">Petromyces alliaceus</name>
    <name type="common">Aspergillus alliaceus</name>
    <dbReference type="NCBI Taxonomy" id="209559"/>
    <lineage>
        <taxon>Eukaryota</taxon>
        <taxon>Fungi</taxon>
        <taxon>Dikarya</taxon>
        <taxon>Ascomycota</taxon>
        <taxon>Pezizomycotina</taxon>
        <taxon>Eurotiomycetes</taxon>
        <taxon>Eurotiomycetidae</taxon>
        <taxon>Eurotiales</taxon>
        <taxon>Aspergillaceae</taxon>
        <taxon>Aspergillus</taxon>
        <taxon>Aspergillus subgen. Circumdati</taxon>
    </lineage>
</organism>
<feature type="domain" description="PAS" evidence="4">
    <location>
        <begin position="198"/>
        <end position="270"/>
    </location>
</feature>
<gene>
    <name evidence="5" type="ORF">BDV23DRAFT_194217</name>
</gene>
<dbReference type="InterPro" id="IPR000014">
    <property type="entry name" value="PAS"/>
</dbReference>
<proteinExistence type="predicted"/>
<reference evidence="5" key="1">
    <citation type="submission" date="2019-04" db="EMBL/GenBank/DDBJ databases">
        <title>Friends and foes A comparative genomics studyof 23 Aspergillus species from section Flavi.</title>
        <authorList>
            <consortium name="DOE Joint Genome Institute"/>
            <person name="Kjaerbolling I."/>
            <person name="Vesth T."/>
            <person name="Frisvad J.C."/>
            <person name="Nybo J.L."/>
            <person name="Theobald S."/>
            <person name="Kildgaard S."/>
            <person name="Isbrandt T."/>
            <person name="Kuo A."/>
            <person name="Sato A."/>
            <person name="Lyhne E.K."/>
            <person name="Kogle M.E."/>
            <person name="Wiebenga A."/>
            <person name="Kun R.S."/>
            <person name="Lubbers R.J."/>
            <person name="Makela M.R."/>
            <person name="Barry K."/>
            <person name="Chovatia M."/>
            <person name="Clum A."/>
            <person name="Daum C."/>
            <person name="Haridas S."/>
            <person name="He G."/>
            <person name="LaButti K."/>
            <person name="Lipzen A."/>
            <person name="Mondo S."/>
            <person name="Riley R."/>
            <person name="Salamov A."/>
            <person name="Simmons B.A."/>
            <person name="Magnuson J.K."/>
            <person name="Henrissat B."/>
            <person name="Mortensen U.H."/>
            <person name="Larsen T.O."/>
            <person name="Devries R.P."/>
            <person name="Grigoriev I.V."/>
            <person name="Machida M."/>
            <person name="Baker S.E."/>
            <person name="Andersen M.R."/>
        </authorList>
    </citation>
    <scope>NUCLEOTIDE SEQUENCE [LARGE SCALE GENOMIC DNA]</scope>
    <source>
        <strain evidence="5">IBT 14317</strain>
    </source>
</reference>
<name>A0A5N7CP58_PETAA</name>
<keyword evidence="1" id="KW-0285">Flavoprotein</keyword>
<evidence type="ECO:0000313" key="5">
    <source>
        <dbReference type="EMBL" id="KAE8395527.1"/>
    </source>
</evidence>
<dbReference type="GO" id="GO:0005634">
    <property type="term" value="C:nucleus"/>
    <property type="evidence" value="ECO:0007669"/>
    <property type="project" value="TreeGrafter"/>
</dbReference>
<dbReference type="SUPFAM" id="SSF55785">
    <property type="entry name" value="PYP-like sensor domain (PAS domain)"/>
    <property type="match status" value="1"/>
</dbReference>